<name>A0ABT5WX24_9SPHN</name>
<keyword evidence="1" id="KW-0812">Transmembrane</keyword>
<gene>
    <name evidence="2" type="ORF">PYV00_22130</name>
</gene>
<dbReference type="EMBL" id="JARESE010000082">
    <property type="protein sequence ID" value="MDE8654398.1"/>
    <property type="molecule type" value="Genomic_DNA"/>
</dbReference>
<evidence type="ECO:0000256" key="1">
    <source>
        <dbReference type="SAM" id="Phobius"/>
    </source>
</evidence>
<keyword evidence="3" id="KW-1185">Reference proteome</keyword>
<dbReference type="PANTHER" id="PTHR38482:SF1">
    <property type="entry name" value="DMT FAMILY PROTEIN"/>
    <property type="match status" value="1"/>
</dbReference>
<accession>A0ABT5WX24</accession>
<dbReference type="Pfam" id="PF04342">
    <property type="entry name" value="DMT_6"/>
    <property type="match status" value="1"/>
</dbReference>
<feature type="transmembrane region" description="Helical" evidence="1">
    <location>
        <begin position="85"/>
        <end position="102"/>
    </location>
</feature>
<dbReference type="InterPro" id="IPR037185">
    <property type="entry name" value="EmrE-like"/>
</dbReference>
<keyword evidence="1" id="KW-1133">Transmembrane helix</keyword>
<dbReference type="Proteomes" id="UP001216253">
    <property type="component" value="Unassembled WGS sequence"/>
</dbReference>
<proteinExistence type="predicted"/>
<protein>
    <submittedName>
        <fullName evidence="2">DMT family protein</fullName>
    </submittedName>
</protein>
<reference evidence="2 3" key="1">
    <citation type="submission" date="2023-03" db="EMBL/GenBank/DDBJ databases">
        <title>NovoSphingobium album sp. nov. isolated from polycyclic aromatic hydrocarbons- and heavy-metal polluted soil.</title>
        <authorList>
            <person name="Liu Z."/>
            <person name="Wang K."/>
        </authorList>
    </citation>
    <scope>NUCLEOTIDE SEQUENCE [LARGE SCALE GENOMIC DNA]</scope>
    <source>
        <strain evidence="2 3">H3SJ31-1</strain>
    </source>
</reference>
<evidence type="ECO:0000313" key="2">
    <source>
        <dbReference type="EMBL" id="MDE8654398.1"/>
    </source>
</evidence>
<organism evidence="2 3">
    <name type="scientific">Novosphingobium album</name>
    <name type="common">ex Liu et al. 2023</name>
    <dbReference type="NCBI Taxonomy" id="3031130"/>
    <lineage>
        <taxon>Bacteria</taxon>
        <taxon>Pseudomonadati</taxon>
        <taxon>Pseudomonadota</taxon>
        <taxon>Alphaproteobacteria</taxon>
        <taxon>Sphingomonadales</taxon>
        <taxon>Sphingomonadaceae</taxon>
        <taxon>Novosphingobium</taxon>
    </lineage>
</organism>
<sequence length="105" mass="11413">MMLAGSNLVMNVAWYGHLKVPDRALWLAILLSWGLALFEYCLVVPAVRIGSAAYTLPQLKTIQLFMSASTFVLMAWYVFGQKPSLAQLGGFALIVCGAALIFSGK</sequence>
<feature type="transmembrane region" description="Helical" evidence="1">
    <location>
        <begin position="59"/>
        <end position="79"/>
    </location>
</feature>
<feature type="transmembrane region" description="Helical" evidence="1">
    <location>
        <begin position="24"/>
        <end position="47"/>
    </location>
</feature>
<dbReference type="SUPFAM" id="SSF103481">
    <property type="entry name" value="Multidrug resistance efflux transporter EmrE"/>
    <property type="match status" value="1"/>
</dbReference>
<dbReference type="InterPro" id="IPR007437">
    <property type="entry name" value="DUF486"/>
</dbReference>
<keyword evidence="1" id="KW-0472">Membrane</keyword>
<evidence type="ECO:0000313" key="3">
    <source>
        <dbReference type="Proteomes" id="UP001216253"/>
    </source>
</evidence>
<comment type="caution">
    <text evidence="2">The sequence shown here is derived from an EMBL/GenBank/DDBJ whole genome shotgun (WGS) entry which is preliminary data.</text>
</comment>
<dbReference type="PANTHER" id="PTHR38482">
    <property type="entry name" value="DMT FAMILY PROTEIN"/>
    <property type="match status" value="1"/>
</dbReference>